<dbReference type="Pfam" id="PF12796">
    <property type="entry name" value="Ank_2"/>
    <property type="match status" value="1"/>
</dbReference>
<keyword evidence="6" id="KW-1185">Reference proteome</keyword>
<dbReference type="GO" id="GO:0051017">
    <property type="term" value="P:actin filament bundle assembly"/>
    <property type="evidence" value="ECO:0007669"/>
    <property type="project" value="TreeGrafter"/>
</dbReference>
<dbReference type="InterPro" id="IPR052420">
    <property type="entry name" value="Espin/Espin-like"/>
</dbReference>
<dbReference type="EMBL" id="JAGRRH010000004">
    <property type="protein sequence ID" value="KAG7370748.1"/>
    <property type="molecule type" value="Genomic_DNA"/>
</dbReference>
<name>A0A9K3LY89_9STRA</name>
<sequence length="1364" mass="157327">MSNSLAPRRTWLLSRKAEDEDSQWEAFLSSKREALSRMKAGRQEALRRLGSERTEDRSISISVHDDRDATESQKENSQRSAPREPMMRRDFAREARDDPASIHHERGEELDQHRLVEIFTVIEKRRWDELAQFIRMYPTAASFPCPKNLRTSAKGNMMLHEACRNNPPLQVVVALIAEFGDAVKAKGGKGYLPLHYACATGASLAVIERLVTAFPASIRTRDTNDLMIPLHFACKWGASTDVIDYLVKMHPEGKQVRDIYAKTPSDYASDLGEEREAVLATLGRSLSMSGSEVSSINLNDDASDANHELRRELTSTKSKLKKVTRELNNRERKFSLMYGQEKEKAYELEKQKELLEHECFQARLVQEEQAKKIKLLEQEFRTLKSLQETHGEKKFMLEKQIEHLQKEKSMIDDFKTNQRIKDELNAALKEQETKYQTMLQAEKEKIQDLESRAREAELTHRHYTMALLQEHEKEVSKFEELTSRFKVLESQLRREIENEKTKRINAQNEVAARGSEFKQALEDEKEKVAFLEGHISKVNDLLEAEQKRFFELEGILKETLALENEQREEMEAEFQEKENQYQARIDVEARKLQQLEEAYADVAEKLKEEINKTAGIQAYEFELKKELEADQIKLAELQKAHEENLCLLMLEQKRAKNLEEAEADARAKLKAEQAKVEELKKNHEKIYQLLEIERASAAQLRDELKELQDVYEKELNKVRRAQQAESSARSELRSLHERVSSLEEEEAAIKSKANAEASRLEISVKECELLKSMLESERDRVETLSRSQEELRELLEIEKQRVKNLEQAQVVPESQVEAIAPEEEENMEAQLMDSQVVLIEKQSLLSQLEGDYRILNGRFEQGRKSIEMLEKNVRERDQLMQVEKSKFDSLLKEHADIQAELNAERKKTEKAKKDALRFKMLLEVEQDTVKELQQMVDQAKVDLASKIEELRTIEEDETISRNEVVFKTGDLKMTVEQASQLKEALAIEQQRVVELTAAQQDLKQLLEKEKERIVECENLLEAQKHLSIADQSKIQELEKKLEDIESSKLASEQKVREELNELKVMFDEEKRKSTELMEGHALITKELKDERKKYSSIDQDIARKDVLLESEQNKVKALEHSCDQLMSLLDWEKKHVLSLQEKQQELENDKEANEEEISELKQDLEESQNIIDDLTLKLITFDRMKKEIIRLTAAAQQRDIMLAAMLHSIGDAAAIRRKAPFQRAEIYVHDRERIVGLDLAGLDDDIVKDRNSRALVTYNEATRMRTLGRVVLPLIPIGGLIAYHHHDPTLLRDLSLQAGELSMALRGNIVDISQTISTNLVANMGELAARIDASGLREPVVQSVAQVVGLATQASQRINIRRMG</sequence>
<dbReference type="GO" id="GO:0051015">
    <property type="term" value="F:actin filament binding"/>
    <property type="evidence" value="ECO:0007669"/>
    <property type="project" value="TreeGrafter"/>
</dbReference>
<gene>
    <name evidence="5" type="ORF">IV203_019318</name>
</gene>
<reference evidence="5" key="2">
    <citation type="submission" date="2021-04" db="EMBL/GenBank/DDBJ databases">
        <authorList>
            <person name="Podell S."/>
        </authorList>
    </citation>
    <scope>NUCLEOTIDE SEQUENCE</scope>
    <source>
        <strain evidence="5">Hildebrandi</strain>
    </source>
</reference>
<feature type="coiled-coil region" evidence="3">
    <location>
        <begin position="421"/>
        <end position="509"/>
    </location>
</feature>
<evidence type="ECO:0000256" key="3">
    <source>
        <dbReference type="SAM" id="Coils"/>
    </source>
</evidence>
<evidence type="ECO:0000256" key="4">
    <source>
        <dbReference type="SAM" id="MobiDB-lite"/>
    </source>
</evidence>
<organism evidence="5 6">
    <name type="scientific">Nitzschia inconspicua</name>
    <dbReference type="NCBI Taxonomy" id="303405"/>
    <lineage>
        <taxon>Eukaryota</taxon>
        <taxon>Sar</taxon>
        <taxon>Stramenopiles</taxon>
        <taxon>Ochrophyta</taxon>
        <taxon>Bacillariophyta</taxon>
        <taxon>Bacillariophyceae</taxon>
        <taxon>Bacillariophycidae</taxon>
        <taxon>Bacillariales</taxon>
        <taxon>Bacillariaceae</taxon>
        <taxon>Nitzschia</taxon>
    </lineage>
</organism>
<dbReference type="PANTHER" id="PTHR24153:SF8">
    <property type="entry name" value="FORKED, ISOFORM F"/>
    <property type="match status" value="1"/>
</dbReference>
<keyword evidence="1" id="KW-0677">Repeat</keyword>
<keyword evidence="2" id="KW-0040">ANK repeat</keyword>
<comment type="caution">
    <text evidence="5">The sequence shown here is derived from an EMBL/GenBank/DDBJ whole genome shotgun (WGS) entry which is preliminary data.</text>
</comment>
<feature type="region of interest" description="Disordered" evidence="4">
    <location>
        <begin position="39"/>
        <end position="89"/>
    </location>
</feature>
<evidence type="ECO:0000256" key="2">
    <source>
        <dbReference type="ARBA" id="ARBA00023043"/>
    </source>
</evidence>
<proteinExistence type="predicted"/>
<accession>A0A9K3LY89</accession>
<dbReference type="PANTHER" id="PTHR24153">
    <property type="entry name" value="ESPIN"/>
    <property type="match status" value="1"/>
</dbReference>
<feature type="coiled-coil region" evidence="3">
    <location>
        <begin position="1108"/>
        <end position="1177"/>
    </location>
</feature>
<dbReference type="InterPro" id="IPR002110">
    <property type="entry name" value="Ankyrin_rpt"/>
</dbReference>
<dbReference type="OrthoDB" id="1577640at2759"/>
<keyword evidence="3" id="KW-0175">Coiled coil</keyword>
<dbReference type="Proteomes" id="UP000693970">
    <property type="component" value="Unassembled WGS sequence"/>
</dbReference>
<dbReference type="GO" id="GO:0005737">
    <property type="term" value="C:cytoplasm"/>
    <property type="evidence" value="ECO:0007669"/>
    <property type="project" value="TreeGrafter"/>
</dbReference>
<evidence type="ECO:0000313" key="6">
    <source>
        <dbReference type="Proteomes" id="UP000693970"/>
    </source>
</evidence>
<evidence type="ECO:0000256" key="1">
    <source>
        <dbReference type="ARBA" id="ARBA00022737"/>
    </source>
</evidence>
<feature type="coiled-coil region" evidence="3">
    <location>
        <begin position="887"/>
        <end position="1072"/>
    </location>
</feature>
<feature type="coiled-coil region" evidence="3">
    <location>
        <begin position="299"/>
        <end position="358"/>
    </location>
</feature>
<evidence type="ECO:0000313" key="5">
    <source>
        <dbReference type="EMBL" id="KAG7370748.1"/>
    </source>
</evidence>
<reference evidence="5" key="1">
    <citation type="journal article" date="2021" name="Sci. Rep.">
        <title>Diploid genomic architecture of Nitzschia inconspicua, an elite biomass production diatom.</title>
        <authorList>
            <person name="Oliver A."/>
            <person name="Podell S."/>
            <person name="Pinowska A."/>
            <person name="Traller J.C."/>
            <person name="Smith S.R."/>
            <person name="McClure R."/>
            <person name="Beliaev A."/>
            <person name="Bohutskyi P."/>
            <person name="Hill E.A."/>
            <person name="Rabines A."/>
            <person name="Zheng H."/>
            <person name="Allen L.Z."/>
            <person name="Kuo A."/>
            <person name="Grigoriev I.V."/>
            <person name="Allen A.E."/>
            <person name="Hazlebeck D."/>
            <person name="Allen E.E."/>
        </authorList>
    </citation>
    <scope>NUCLEOTIDE SEQUENCE</scope>
    <source>
        <strain evidence="5">Hildebrandi</strain>
    </source>
</reference>
<feature type="coiled-coil region" evidence="3">
    <location>
        <begin position="560"/>
        <end position="808"/>
    </location>
</feature>
<protein>
    <submittedName>
        <fullName evidence="5">Ankyrin repeat domain protein</fullName>
    </submittedName>
</protein>